<evidence type="ECO:0000313" key="7">
    <source>
        <dbReference type="WBParaSite" id="HCON_00040730-00001"/>
    </source>
</evidence>
<keyword evidence="6" id="KW-1185">Reference proteome</keyword>
<accession>A0A7I5E738</accession>
<dbReference type="WBParaSite" id="HCON_00040730-00001">
    <property type="protein sequence ID" value="HCON_00040730-00001"/>
    <property type="gene ID" value="HCON_00040730"/>
</dbReference>
<dbReference type="CDD" id="cd00109">
    <property type="entry name" value="Kunitz-type"/>
    <property type="match status" value="1"/>
</dbReference>
<dbReference type="Proteomes" id="UP000025227">
    <property type="component" value="Unplaced"/>
</dbReference>
<dbReference type="FunFam" id="4.10.410.10:FF:000020">
    <property type="entry name" value="Collagen, type VI, alpha 3"/>
    <property type="match status" value="1"/>
</dbReference>
<dbReference type="PRINTS" id="PR00759">
    <property type="entry name" value="BASICPTASE"/>
</dbReference>
<dbReference type="GO" id="GO:0004867">
    <property type="term" value="F:serine-type endopeptidase inhibitor activity"/>
    <property type="evidence" value="ECO:0007669"/>
    <property type="project" value="UniProtKB-KW"/>
</dbReference>
<evidence type="ECO:0000256" key="1">
    <source>
        <dbReference type="ARBA" id="ARBA00022690"/>
    </source>
</evidence>
<dbReference type="OMA" id="CRFRISV"/>
<dbReference type="PANTHER" id="PTHR10083">
    <property type="entry name" value="KUNITZ-TYPE PROTEASE INHIBITOR-RELATED"/>
    <property type="match status" value="1"/>
</dbReference>
<dbReference type="PANTHER" id="PTHR10083:SF374">
    <property type="entry name" value="BPTI_KUNITZ INHIBITOR DOMAIN-CONTAINING PROTEIN"/>
    <property type="match status" value="1"/>
</dbReference>
<dbReference type="InterPro" id="IPR050098">
    <property type="entry name" value="TFPI/VKTCI-like"/>
</dbReference>
<feature type="signal peptide" evidence="4">
    <location>
        <begin position="1"/>
        <end position="24"/>
    </location>
</feature>
<evidence type="ECO:0000256" key="3">
    <source>
        <dbReference type="ARBA" id="ARBA00023157"/>
    </source>
</evidence>
<keyword evidence="3" id="KW-1015">Disulfide bond</keyword>
<evidence type="ECO:0000259" key="5">
    <source>
        <dbReference type="PROSITE" id="PS50279"/>
    </source>
</evidence>
<dbReference type="SUPFAM" id="SSF57362">
    <property type="entry name" value="BPTI-like"/>
    <property type="match status" value="1"/>
</dbReference>
<feature type="chain" id="PRO_5029519471" evidence="4">
    <location>
        <begin position="25"/>
        <end position="87"/>
    </location>
</feature>
<dbReference type="InterPro" id="IPR002223">
    <property type="entry name" value="Kunitz_BPTI"/>
</dbReference>
<organism evidence="6 7">
    <name type="scientific">Haemonchus contortus</name>
    <name type="common">Barber pole worm</name>
    <dbReference type="NCBI Taxonomy" id="6289"/>
    <lineage>
        <taxon>Eukaryota</taxon>
        <taxon>Metazoa</taxon>
        <taxon>Ecdysozoa</taxon>
        <taxon>Nematoda</taxon>
        <taxon>Chromadorea</taxon>
        <taxon>Rhabditida</taxon>
        <taxon>Rhabditina</taxon>
        <taxon>Rhabditomorpha</taxon>
        <taxon>Strongyloidea</taxon>
        <taxon>Trichostrongylidae</taxon>
        <taxon>Haemonchus</taxon>
    </lineage>
</organism>
<keyword evidence="4" id="KW-0732">Signal</keyword>
<dbReference type="Gene3D" id="4.10.410.10">
    <property type="entry name" value="Pancreatic trypsin inhibitor Kunitz domain"/>
    <property type="match status" value="1"/>
</dbReference>
<evidence type="ECO:0000313" key="6">
    <source>
        <dbReference type="Proteomes" id="UP000025227"/>
    </source>
</evidence>
<dbReference type="AlphaFoldDB" id="A0A7I5E738"/>
<proteinExistence type="predicted"/>
<protein>
    <submittedName>
        <fullName evidence="7">BPTI/Kunitz inhibitor domain-containing protein</fullName>
    </submittedName>
</protein>
<keyword evidence="1" id="KW-0646">Protease inhibitor</keyword>
<keyword evidence="2" id="KW-0722">Serine protease inhibitor</keyword>
<dbReference type="OrthoDB" id="5865777at2759"/>
<dbReference type="InterPro" id="IPR020901">
    <property type="entry name" value="Prtase_inh_Kunz-CS"/>
</dbReference>
<evidence type="ECO:0000256" key="2">
    <source>
        <dbReference type="ARBA" id="ARBA00022900"/>
    </source>
</evidence>
<dbReference type="PROSITE" id="PS00280">
    <property type="entry name" value="BPTI_KUNITZ_1"/>
    <property type="match status" value="1"/>
</dbReference>
<dbReference type="SMART" id="SM00131">
    <property type="entry name" value="KU"/>
    <property type="match status" value="1"/>
</dbReference>
<sequence>MSQFSQRMTRCILLSLAIVLLVSSSDPVCDLEIEAGDCRGSILSYGYDKDSGTCIPFTYGGCGGNGNRFSEPEKCESACLGAPLLPD</sequence>
<dbReference type="PROSITE" id="PS50279">
    <property type="entry name" value="BPTI_KUNITZ_2"/>
    <property type="match status" value="1"/>
</dbReference>
<evidence type="ECO:0000256" key="4">
    <source>
        <dbReference type="SAM" id="SignalP"/>
    </source>
</evidence>
<name>A0A7I5E738_HAECO</name>
<dbReference type="InterPro" id="IPR036880">
    <property type="entry name" value="Kunitz_BPTI_sf"/>
</dbReference>
<feature type="domain" description="BPTI/Kunitz inhibitor" evidence="5">
    <location>
        <begin position="29"/>
        <end position="79"/>
    </location>
</feature>
<dbReference type="Pfam" id="PF00014">
    <property type="entry name" value="Kunitz_BPTI"/>
    <property type="match status" value="1"/>
</dbReference>
<reference evidence="7" key="1">
    <citation type="submission" date="2020-12" db="UniProtKB">
        <authorList>
            <consortium name="WormBaseParasite"/>
        </authorList>
    </citation>
    <scope>IDENTIFICATION</scope>
    <source>
        <strain evidence="7">MHco3</strain>
    </source>
</reference>